<name>A0A8H3Q9G8_GIBZA</name>
<evidence type="ECO:0000313" key="3">
    <source>
        <dbReference type="EMBL" id="CAG1962332.1"/>
    </source>
</evidence>
<dbReference type="SMART" id="SM00554">
    <property type="entry name" value="FAS1"/>
    <property type="match status" value="2"/>
</dbReference>
<dbReference type="PANTHER" id="PTHR10900:SF77">
    <property type="entry name" value="FI19380P1"/>
    <property type="match status" value="1"/>
</dbReference>
<dbReference type="InterPro" id="IPR000782">
    <property type="entry name" value="FAS1_domain"/>
</dbReference>
<comment type="caution">
    <text evidence="3">The sequence shown here is derived from an EMBL/GenBank/DDBJ whole genome shotgun (WGS) entry which is preliminary data.</text>
</comment>
<dbReference type="SUPFAM" id="SSF82153">
    <property type="entry name" value="FAS1 domain"/>
    <property type="match status" value="2"/>
</dbReference>
<evidence type="ECO:0000313" key="4">
    <source>
        <dbReference type="Proteomes" id="UP000746612"/>
    </source>
</evidence>
<dbReference type="Pfam" id="PF02469">
    <property type="entry name" value="Fasciclin"/>
    <property type="match status" value="2"/>
</dbReference>
<feature type="compositionally biased region" description="Basic and acidic residues" evidence="1">
    <location>
        <begin position="602"/>
        <end position="614"/>
    </location>
</feature>
<dbReference type="PANTHER" id="PTHR10900">
    <property type="entry name" value="PERIOSTIN-RELATED"/>
    <property type="match status" value="1"/>
</dbReference>
<sequence length="635" mass="69663">MRGFICAQVALISAFSVVVIAQTLPEELAGVISNYSSLSLFRSLLSSAPQALITTLSEKDNNVTVLIPTNNAIEGYLKASGVSDVTELNQTELQVFFSYHVMSASLTSSDFETPRGLSVPTLLQNSQFNNRSAGPQIQSQFGKGSDGQVIFASRQDRNDKRADDNLGGPNVMLRAGLAQDVKMTAVDGTWGTNNINSFQIVDKVLSPPRSCSNTVHTIKDTRLVALNVALVKAGLWPALDASRNVTCLAPSTQAFKNAGSPDVKLSKQDLAGALLAHTLNEVTYSNYLRDGQVVGTLNNTEVRVSIRGNDIFFNNAKVIEANILTNNGLIHILDSVIEEGGKPSSNGTSTDVMAEPEEETERKRDKVGEFMKKSLNKGEIALKHAVGLGGQPNVVPVTQPVVHGPPRPVEVGWHPVGGFAGKWFAEETGLGKMITEKINRYPDPTQHWAVLVGDYAHQLWMDENFDVIYTNAKVDRDEWRTFPVGETRFNDDALRRAGESVIQSIRERQPTYNLITNNCQTYVLQLLDAIKVGVNKEFGTTLAVYERVFGPGKIKDLFEGEETPEGHQQQQIEPGSDAGPGRSDTVNLAQNVMNENTTQLDTGREMERHEDEKKEKKKKGFFSQLKARSWSSKSQ</sequence>
<protein>
    <submittedName>
        <fullName evidence="3">Uncharacterized protein</fullName>
    </submittedName>
</protein>
<feature type="region of interest" description="Disordered" evidence="1">
    <location>
        <begin position="559"/>
        <end position="635"/>
    </location>
</feature>
<organism evidence="3 4">
    <name type="scientific">Gibberella zeae</name>
    <name type="common">Wheat head blight fungus</name>
    <name type="synonym">Fusarium graminearum</name>
    <dbReference type="NCBI Taxonomy" id="5518"/>
    <lineage>
        <taxon>Eukaryota</taxon>
        <taxon>Fungi</taxon>
        <taxon>Dikarya</taxon>
        <taxon>Ascomycota</taxon>
        <taxon>Pezizomycotina</taxon>
        <taxon>Sordariomycetes</taxon>
        <taxon>Hypocreomycetidae</taxon>
        <taxon>Hypocreales</taxon>
        <taxon>Nectriaceae</taxon>
        <taxon>Fusarium</taxon>
    </lineage>
</organism>
<keyword evidence="2" id="KW-0732">Signal</keyword>
<evidence type="ECO:0000256" key="1">
    <source>
        <dbReference type="SAM" id="MobiDB-lite"/>
    </source>
</evidence>
<evidence type="ECO:0000256" key="2">
    <source>
        <dbReference type="SAM" id="SignalP"/>
    </source>
</evidence>
<dbReference type="AlphaFoldDB" id="A0A8H3Q9G8"/>
<dbReference type="PROSITE" id="PS50213">
    <property type="entry name" value="FAS1"/>
    <property type="match status" value="2"/>
</dbReference>
<accession>A0A8H3Q9G8</accession>
<feature type="chain" id="PRO_5043927279" evidence="2">
    <location>
        <begin position="22"/>
        <end position="635"/>
    </location>
</feature>
<dbReference type="Gene3D" id="2.30.180.10">
    <property type="entry name" value="FAS1 domain"/>
    <property type="match status" value="2"/>
</dbReference>
<proteinExistence type="predicted"/>
<feature type="region of interest" description="Disordered" evidence="1">
    <location>
        <begin position="340"/>
        <end position="365"/>
    </location>
</feature>
<dbReference type="InterPro" id="IPR036378">
    <property type="entry name" value="FAS1_dom_sf"/>
</dbReference>
<gene>
    <name evidence="3" type="ORF">MDCFG202_LOCUS21</name>
</gene>
<feature type="compositionally biased region" description="Polar residues" evidence="1">
    <location>
        <begin position="584"/>
        <end position="601"/>
    </location>
</feature>
<dbReference type="EMBL" id="CAJPIJ010000001">
    <property type="protein sequence ID" value="CAG1962332.1"/>
    <property type="molecule type" value="Genomic_DNA"/>
</dbReference>
<reference evidence="3" key="1">
    <citation type="submission" date="2021-03" db="EMBL/GenBank/DDBJ databases">
        <authorList>
            <person name="Alouane T."/>
            <person name="Langin T."/>
            <person name="Bonhomme L."/>
        </authorList>
    </citation>
    <scope>NUCLEOTIDE SEQUENCE</scope>
    <source>
        <strain evidence="3">MDC_Fg202</strain>
    </source>
</reference>
<dbReference type="Proteomes" id="UP000746612">
    <property type="component" value="Unassembled WGS sequence"/>
</dbReference>
<dbReference type="InterPro" id="IPR050904">
    <property type="entry name" value="Adhesion/Biosynth-related"/>
</dbReference>
<feature type="signal peptide" evidence="2">
    <location>
        <begin position="1"/>
        <end position="21"/>
    </location>
</feature>